<name>A0ABP3TAP8_9GAMM</name>
<organism evidence="1 2">
    <name type="scientific">Marinobacterium maritimum</name>
    <dbReference type="NCBI Taxonomy" id="500162"/>
    <lineage>
        <taxon>Bacteria</taxon>
        <taxon>Pseudomonadati</taxon>
        <taxon>Pseudomonadota</taxon>
        <taxon>Gammaproteobacteria</taxon>
        <taxon>Oceanospirillales</taxon>
        <taxon>Oceanospirillaceae</taxon>
        <taxon>Marinobacterium</taxon>
    </lineage>
</organism>
<dbReference type="Gene3D" id="2.60.120.10">
    <property type="entry name" value="Jelly Rolls"/>
    <property type="match status" value="2"/>
</dbReference>
<keyword evidence="2" id="KW-1185">Reference proteome</keyword>
<evidence type="ECO:0000313" key="1">
    <source>
        <dbReference type="EMBL" id="GAA0687821.1"/>
    </source>
</evidence>
<comment type="caution">
    <text evidence="1">The sequence shown here is derived from an EMBL/GenBank/DDBJ whole genome shotgun (WGS) entry which is preliminary data.</text>
</comment>
<protein>
    <submittedName>
        <fullName evidence="1">Uncharacterized protein</fullName>
    </submittedName>
</protein>
<dbReference type="InterPro" id="IPR014710">
    <property type="entry name" value="RmlC-like_jellyroll"/>
</dbReference>
<gene>
    <name evidence="1" type="ORF">GCM10009104_12510</name>
</gene>
<accession>A0ABP3TAP8</accession>
<dbReference type="Proteomes" id="UP001499915">
    <property type="component" value="Unassembled WGS sequence"/>
</dbReference>
<dbReference type="EMBL" id="BAAAET010000001">
    <property type="protein sequence ID" value="GAA0687821.1"/>
    <property type="molecule type" value="Genomic_DNA"/>
</dbReference>
<sequence>MEVVDEPRHYHRFENDWARVYDVRFAPGETSLYHRHSVNTLYVTVYDTRVFDQAYGEDGGITHELPSGLCGCRPHGREPLIHRVRNEGEGLMQMIGAEHRGSPKLVAEAPLEAPFHTLVEEPFKGESIRCYQIDLPPGQSTGPMDYQFSGLLVSLAEATLSIEDDGVSRIVSMSPGAFIWHDGPGRRVLRNVGSTRFRAVLGEWR</sequence>
<proteinExistence type="predicted"/>
<reference evidence="2" key="1">
    <citation type="journal article" date="2019" name="Int. J. Syst. Evol. Microbiol.">
        <title>The Global Catalogue of Microorganisms (GCM) 10K type strain sequencing project: providing services to taxonomists for standard genome sequencing and annotation.</title>
        <authorList>
            <consortium name="The Broad Institute Genomics Platform"/>
            <consortium name="The Broad Institute Genome Sequencing Center for Infectious Disease"/>
            <person name="Wu L."/>
            <person name="Ma J."/>
        </authorList>
    </citation>
    <scope>NUCLEOTIDE SEQUENCE [LARGE SCALE GENOMIC DNA]</scope>
    <source>
        <strain evidence="2">JCM 15134</strain>
    </source>
</reference>
<evidence type="ECO:0000313" key="2">
    <source>
        <dbReference type="Proteomes" id="UP001499915"/>
    </source>
</evidence>